<dbReference type="RefSeq" id="WP_254759345.1">
    <property type="nucleotide sequence ID" value="NZ_JANCLT010000006.1"/>
</dbReference>
<protein>
    <submittedName>
        <fullName evidence="8">Rieske 2Fe-2S domain-containing protein</fullName>
    </submittedName>
</protein>
<evidence type="ECO:0000256" key="2">
    <source>
        <dbReference type="ARBA" id="ARBA00022723"/>
    </source>
</evidence>
<keyword evidence="6" id="KW-0472">Membrane</keyword>
<keyword evidence="6" id="KW-1133">Transmembrane helix</keyword>
<keyword evidence="6" id="KW-0812">Transmembrane</keyword>
<proteinExistence type="predicted"/>
<evidence type="ECO:0000256" key="4">
    <source>
        <dbReference type="ARBA" id="ARBA00023014"/>
    </source>
</evidence>
<keyword evidence="1" id="KW-0001">2Fe-2S</keyword>
<evidence type="ECO:0000256" key="5">
    <source>
        <dbReference type="ARBA" id="ARBA00023157"/>
    </source>
</evidence>
<reference evidence="8" key="1">
    <citation type="submission" date="2022-07" db="EMBL/GenBank/DDBJ databases">
        <authorList>
            <person name="Li W.-J."/>
            <person name="Deng Q.-Q."/>
        </authorList>
    </citation>
    <scope>NUCLEOTIDE SEQUENCE</scope>
    <source>
        <strain evidence="8">SYSU M60031</strain>
    </source>
</reference>
<dbReference type="Proteomes" id="UP001156102">
    <property type="component" value="Unassembled WGS sequence"/>
</dbReference>
<evidence type="ECO:0000256" key="3">
    <source>
        <dbReference type="ARBA" id="ARBA00023004"/>
    </source>
</evidence>
<dbReference type="InterPro" id="IPR014349">
    <property type="entry name" value="Rieske_Fe-S_prot"/>
</dbReference>
<keyword evidence="5" id="KW-1015">Disulfide bond</keyword>
<feature type="domain" description="Rieske" evidence="7">
    <location>
        <begin position="62"/>
        <end position="159"/>
    </location>
</feature>
<dbReference type="Pfam" id="PF00355">
    <property type="entry name" value="Rieske"/>
    <property type="match status" value="1"/>
</dbReference>
<evidence type="ECO:0000256" key="6">
    <source>
        <dbReference type="SAM" id="Phobius"/>
    </source>
</evidence>
<evidence type="ECO:0000259" key="7">
    <source>
        <dbReference type="PROSITE" id="PS51296"/>
    </source>
</evidence>
<dbReference type="GO" id="GO:0004497">
    <property type="term" value="F:monooxygenase activity"/>
    <property type="evidence" value="ECO:0007669"/>
    <property type="project" value="UniProtKB-ARBA"/>
</dbReference>
<dbReference type="SUPFAM" id="SSF50022">
    <property type="entry name" value="ISP domain"/>
    <property type="match status" value="1"/>
</dbReference>
<dbReference type="InterPro" id="IPR017941">
    <property type="entry name" value="Rieske_2Fe-2S"/>
</dbReference>
<dbReference type="Gene3D" id="2.102.10.10">
    <property type="entry name" value="Rieske [2Fe-2S] iron-sulphur domain"/>
    <property type="match status" value="1"/>
</dbReference>
<feature type="transmembrane region" description="Helical" evidence="6">
    <location>
        <begin position="27"/>
        <end position="48"/>
    </location>
</feature>
<dbReference type="GO" id="GO:0016705">
    <property type="term" value="F:oxidoreductase activity, acting on paired donors, with incorporation or reduction of molecular oxygen"/>
    <property type="evidence" value="ECO:0007669"/>
    <property type="project" value="UniProtKB-ARBA"/>
</dbReference>
<dbReference type="GO" id="GO:0051537">
    <property type="term" value="F:2 iron, 2 sulfur cluster binding"/>
    <property type="evidence" value="ECO:0007669"/>
    <property type="project" value="UniProtKB-KW"/>
</dbReference>
<dbReference type="PANTHER" id="PTHR10134">
    <property type="entry name" value="CYTOCHROME B-C1 COMPLEX SUBUNIT RIESKE, MITOCHONDRIAL"/>
    <property type="match status" value="1"/>
</dbReference>
<organism evidence="8 9">
    <name type="scientific">Ectobacillus ponti</name>
    <dbReference type="NCBI Taxonomy" id="2961894"/>
    <lineage>
        <taxon>Bacteria</taxon>
        <taxon>Bacillati</taxon>
        <taxon>Bacillota</taxon>
        <taxon>Bacilli</taxon>
        <taxon>Bacillales</taxon>
        <taxon>Bacillaceae</taxon>
        <taxon>Ectobacillus</taxon>
    </lineage>
</organism>
<keyword evidence="9" id="KW-1185">Reference proteome</keyword>
<gene>
    <name evidence="8" type="ORF">NK662_12885</name>
</gene>
<keyword evidence="2" id="KW-0479">Metal-binding</keyword>
<dbReference type="InterPro" id="IPR036922">
    <property type="entry name" value="Rieske_2Fe-2S_sf"/>
</dbReference>
<dbReference type="AlphaFoldDB" id="A0AA41X948"/>
<evidence type="ECO:0000256" key="1">
    <source>
        <dbReference type="ARBA" id="ARBA00022714"/>
    </source>
</evidence>
<sequence>MKRLDEFLQKAAFNVRRDKEIDLNRRGFIVSSLSLMGVMFASSFPLVARTLHQNLEDPPKGIKIAGADELKVGDSKPFHYPDEHEPSLLIRISEEEYRAYNIKCTHLQCPVYYDKPSNQMACPCHNGYFSVEDGNVLAGPPQRPLTAVLLEKRNDGIYAMGLDGRSM</sequence>
<keyword evidence="3" id="KW-0408">Iron</keyword>
<dbReference type="GO" id="GO:0046872">
    <property type="term" value="F:metal ion binding"/>
    <property type="evidence" value="ECO:0007669"/>
    <property type="project" value="UniProtKB-KW"/>
</dbReference>
<evidence type="ECO:0000313" key="9">
    <source>
        <dbReference type="Proteomes" id="UP001156102"/>
    </source>
</evidence>
<accession>A0AA41X948</accession>
<keyword evidence="4" id="KW-0411">Iron-sulfur</keyword>
<dbReference type="PROSITE" id="PS51296">
    <property type="entry name" value="RIESKE"/>
    <property type="match status" value="1"/>
</dbReference>
<name>A0AA41X948_9BACI</name>
<evidence type="ECO:0000313" key="8">
    <source>
        <dbReference type="EMBL" id="MCP8969423.1"/>
    </source>
</evidence>
<comment type="caution">
    <text evidence="8">The sequence shown here is derived from an EMBL/GenBank/DDBJ whole genome shotgun (WGS) entry which is preliminary data.</text>
</comment>
<dbReference type="EMBL" id="JANCLT010000006">
    <property type="protein sequence ID" value="MCP8969423.1"/>
    <property type="molecule type" value="Genomic_DNA"/>
</dbReference>